<reference evidence="2 3" key="1">
    <citation type="submission" date="2015-01" db="EMBL/GenBank/DDBJ databases">
        <title>Genome of allotetraploid Gossypium barbadense reveals genomic plasticity and fiber elongation in cotton evolution.</title>
        <authorList>
            <person name="Chen X."/>
            <person name="Liu X."/>
            <person name="Zhao B."/>
            <person name="Zheng H."/>
            <person name="Hu Y."/>
            <person name="Lu G."/>
            <person name="Yang C."/>
            <person name="Chen J."/>
            <person name="Shan C."/>
            <person name="Zhang L."/>
            <person name="Zhou Y."/>
            <person name="Wang L."/>
            <person name="Guo W."/>
            <person name="Bai Y."/>
            <person name="Ruan J."/>
            <person name="Shangguan X."/>
            <person name="Mao Y."/>
            <person name="Jiang J."/>
            <person name="Zhu Y."/>
            <person name="Lei J."/>
            <person name="Kang H."/>
            <person name="Chen S."/>
            <person name="He X."/>
            <person name="Wang R."/>
            <person name="Wang Y."/>
            <person name="Chen J."/>
            <person name="Wang L."/>
            <person name="Yu S."/>
            <person name="Wang B."/>
            <person name="Wei J."/>
            <person name="Song S."/>
            <person name="Lu X."/>
            <person name="Gao Z."/>
            <person name="Gu W."/>
            <person name="Deng X."/>
            <person name="Ma D."/>
            <person name="Wang S."/>
            <person name="Liang W."/>
            <person name="Fang L."/>
            <person name="Cai C."/>
            <person name="Zhu X."/>
            <person name="Zhou B."/>
            <person name="Zhang Y."/>
            <person name="Chen Z."/>
            <person name="Xu S."/>
            <person name="Zhu R."/>
            <person name="Wang S."/>
            <person name="Zhang T."/>
            <person name="Zhao G."/>
        </authorList>
    </citation>
    <scope>NUCLEOTIDE SEQUENCE [LARGE SCALE GENOMIC DNA]</scope>
    <source>
        <strain evidence="3">cv. Xinhai21</strain>
        <tissue evidence="2">Leaf</tissue>
    </source>
</reference>
<evidence type="ECO:0000256" key="1">
    <source>
        <dbReference type="SAM" id="MobiDB-lite"/>
    </source>
</evidence>
<evidence type="ECO:0000313" key="2">
    <source>
        <dbReference type="EMBL" id="PPS03879.1"/>
    </source>
</evidence>
<dbReference type="EMBL" id="KZ664677">
    <property type="protein sequence ID" value="PPS03879.1"/>
    <property type="molecule type" value="Genomic_DNA"/>
</dbReference>
<name>A0A2P5XKL1_GOSBA</name>
<evidence type="ECO:0000313" key="3">
    <source>
        <dbReference type="Proteomes" id="UP000239757"/>
    </source>
</evidence>
<feature type="region of interest" description="Disordered" evidence="1">
    <location>
        <begin position="79"/>
        <end position="106"/>
    </location>
</feature>
<protein>
    <submittedName>
        <fullName evidence="2">Uncharacterized protein</fullName>
    </submittedName>
</protein>
<feature type="compositionally biased region" description="Low complexity" evidence="1">
    <location>
        <begin position="93"/>
        <end position="106"/>
    </location>
</feature>
<organism evidence="2 3">
    <name type="scientific">Gossypium barbadense</name>
    <name type="common">Sea Island cotton</name>
    <name type="synonym">Hibiscus barbadensis</name>
    <dbReference type="NCBI Taxonomy" id="3634"/>
    <lineage>
        <taxon>Eukaryota</taxon>
        <taxon>Viridiplantae</taxon>
        <taxon>Streptophyta</taxon>
        <taxon>Embryophyta</taxon>
        <taxon>Tracheophyta</taxon>
        <taxon>Spermatophyta</taxon>
        <taxon>Magnoliopsida</taxon>
        <taxon>eudicotyledons</taxon>
        <taxon>Gunneridae</taxon>
        <taxon>Pentapetalae</taxon>
        <taxon>rosids</taxon>
        <taxon>malvids</taxon>
        <taxon>Malvales</taxon>
        <taxon>Malvaceae</taxon>
        <taxon>Malvoideae</taxon>
        <taxon>Gossypium</taxon>
    </lineage>
</organism>
<dbReference type="Proteomes" id="UP000239757">
    <property type="component" value="Unassembled WGS sequence"/>
</dbReference>
<dbReference type="AlphaFoldDB" id="A0A2P5XKL1"/>
<gene>
    <name evidence="2" type="ORF">GOBAR_AA16789</name>
</gene>
<accession>A0A2P5XKL1</accession>
<sequence>MKEVLSANNSTPVLPELTQSVGPRWCCVAAPPVAAVAKSRCSVSVFISCRRVSCLSEGCKAHELLEWGLGRTKRDNIGRRWGGGRSSGKRSRSAGAASGGAWWVVK</sequence>
<proteinExistence type="predicted"/>